<evidence type="ECO:0000313" key="6">
    <source>
        <dbReference type="Proteomes" id="UP000316270"/>
    </source>
</evidence>
<dbReference type="OrthoDB" id="302705at2759"/>
<feature type="region of interest" description="Disordered" evidence="3">
    <location>
        <begin position="375"/>
        <end position="397"/>
    </location>
</feature>
<dbReference type="STRING" id="50376.A0A517L8Y4"/>
<dbReference type="InterPro" id="IPR012334">
    <property type="entry name" value="Pectin_lyas_fold"/>
</dbReference>
<evidence type="ECO:0000256" key="2">
    <source>
        <dbReference type="ARBA" id="ARBA00023180"/>
    </source>
</evidence>
<dbReference type="Gene3D" id="2.160.20.10">
    <property type="entry name" value="Single-stranded right-handed beta-helix, Pectin lyase-like"/>
    <property type="match status" value="1"/>
</dbReference>
<evidence type="ECO:0008006" key="7">
    <source>
        <dbReference type="Google" id="ProtNLM"/>
    </source>
</evidence>
<keyword evidence="2" id="KW-0325">Glycoprotein</keyword>
<dbReference type="SUPFAM" id="SSF51126">
    <property type="entry name" value="Pectin lyase-like"/>
    <property type="match status" value="1"/>
</dbReference>
<reference evidence="5 6" key="1">
    <citation type="submission" date="2019-07" db="EMBL/GenBank/DDBJ databases">
        <title>Finished genome of Venturia effusa.</title>
        <authorList>
            <person name="Young C.A."/>
            <person name="Cox M.P."/>
            <person name="Ganley A.R.D."/>
            <person name="David W.J."/>
        </authorList>
    </citation>
    <scope>NUCLEOTIDE SEQUENCE [LARGE SCALE GENOMIC DNA]</scope>
    <source>
        <strain evidence="6">albino</strain>
    </source>
</reference>
<dbReference type="GO" id="GO:0046872">
    <property type="term" value="F:metal ion binding"/>
    <property type="evidence" value="ECO:0007669"/>
    <property type="project" value="UniProtKB-KW"/>
</dbReference>
<dbReference type="InterPro" id="IPR052063">
    <property type="entry name" value="Polysaccharide_Lyase_1"/>
</dbReference>
<dbReference type="Proteomes" id="UP000316270">
    <property type="component" value="Chromosome 7"/>
</dbReference>
<feature type="chain" id="PRO_5022039788" description="Pectate lyase domain-containing protein" evidence="4">
    <location>
        <begin position="23"/>
        <end position="397"/>
    </location>
</feature>
<dbReference type="AlphaFoldDB" id="A0A517L8Y4"/>
<feature type="signal peptide" evidence="4">
    <location>
        <begin position="1"/>
        <end position="22"/>
    </location>
</feature>
<evidence type="ECO:0000256" key="3">
    <source>
        <dbReference type="SAM" id="MobiDB-lite"/>
    </source>
</evidence>
<organism evidence="5 6">
    <name type="scientific">Venturia effusa</name>
    <dbReference type="NCBI Taxonomy" id="50376"/>
    <lineage>
        <taxon>Eukaryota</taxon>
        <taxon>Fungi</taxon>
        <taxon>Dikarya</taxon>
        <taxon>Ascomycota</taxon>
        <taxon>Pezizomycotina</taxon>
        <taxon>Dothideomycetes</taxon>
        <taxon>Pleosporomycetidae</taxon>
        <taxon>Venturiales</taxon>
        <taxon>Venturiaceae</taxon>
        <taxon>Venturia</taxon>
    </lineage>
</organism>
<evidence type="ECO:0000256" key="4">
    <source>
        <dbReference type="SAM" id="SignalP"/>
    </source>
</evidence>
<keyword evidence="6" id="KW-1185">Reference proteome</keyword>
<proteinExistence type="predicted"/>
<keyword evidence="4" id="KW-0732">Signal</keyword>
<name>A0A517L8Y4_9PEZI</name>
<gene>
    <name evidence="5" type="ORF">FKW77_003377</name>
</gene>
<dbReference type="InterPro" id="IPR011050">
    <property type="entry name" value="Pectin_lyase_fold/virulence"/>
</dbReference>
<keyword evidence="1" id="KW-0479">Metal-binding</keyword>
<evidence type="ECO:0000256" key="1">
    <source>
        <dbReference type="ARBA" id="ARBA00022723"/>
    </source>
</evidence>
<dbReference type="EMBL" id="CP042191">
    <property type="protein sequence ID" value="QDS72093.1"/>
    <property type="molecule type" value="Genomic_DNA"/>
</dbReference>
<sequence length="397" mass="41717">MFLPSPTPLLLALLLTASQINGQKLAFPGAAGFGAYAKGGSVNCTVTTLSDTGPGSLRNCLSQPGRIITFTVGGIIKSPDRFIIPKSTTILGQTAPSPGITTYGNGWSASGADESIVRYIKIRMGKAASRGKDAMGIANGRNIIFDHVSVAWGKDETFSINGDLATNITIMNCIIGQGLQDHSAGGLIQTTGGVSLFRNLYVDNKTRNPKVKGKNDFRNNVIYNWGAGGGYIAGGDSAGESNAIIQGNYFIAGPSTGGTPPFVRGNAEFHALVSDNWFDGNKDGVLNGKLLAETDSSAYGGMALVKTDYGYPGPEKVLSAKEAVDVVLREAGASNYRDAIDARMVEEVMSWGKVGQLITRESDPPMVGLLEKGVTAASSSTSTPLGKRERKVRKLID</sequence>
<protein>
    <recommendedName>
        <fullName evidence="7">Pectate lyase domain-containing protein</fullName>
    </recommendedName>
</protein>
<dbReference type="PANTHER" id="PTHR42970:SF1">
    <property type="entry name" value="PECTATE LYASE C-RELATED"/>
    <property type="match status" value="1"/>
</dbReference>
<dbReference type="PANTHER" id="PTHR42970">
    <property type="entry name" value="PECTATE LYASE C-RELATED"/>
    <property type="match status" value="1"/>
</dbReference>
<feature type="compositionally biased region" description="Basic residues" evidence="3">
    <location>
        <begin position="388"/>
        <end position="397"/>
    </location>
</feature>
<evidence type="ECO:0000313" key="5">
    <source>
        <dbReference type="EMBL" id="QDS72093.1"/>
    </source>
</evidence>
<accession>A0A517L8Y4</accession>